<dbReference type="AlphaFoldDB" id="A0A9X0W602"/>
<dbReference type="InterPro" id="IPR029063">
    <property type="entry name" value="SAM-dependent_MTases_sf"/>
</dbReference>
<dbReference type="GO" id="GO:0005886">
    <property type="term" value="C:plasma membrane"/>
    <property type="evidence" value="ECO:0007669"/>
    <property type="project" value="TreeGrafter"/>
</dbReference>
<reference evidence="2 3" key="1">
    <citation type="journal article" date="2020" name="Microorganisms">
        <title>Osmotic Adaptation and Compatible Solute Biosynthesis of Phototrophic Bacteria as Revealed from Genome Analyses.</title>
        <authorList>
            <person name="Imhoff J.F."/>
            <person name="Rahn T."/>
            <person name="Kunzel S."/>
            <person name="Keller A."/>
            <person name="Neulinger S.C."/>
        </authorList>
    </citation>
    <scope>NUCLEOTIDE SEQUENCE [LARGE SCALE GENOMIC DNA]</scope>
    <source>
        <strain evidence="2 3">DSM 25653</strain>
    </source>
</reference>
<evidence type="ECO:0000313" key="3">
    <source>
        <dbReference type="Proteomes" id="UP001138768"/>
    </source>
</evidence>
<dbReference type="Proteomes" id="UP001138768">
    <property type="component" value="Unassembled WGS sequence"/>
</dbReference>
<dbReference type="GO" id="GO:0006888">
    <property type="term" value="P:endoplasmic reticulum to Golgi vesicle-mediated transport"/>
    <property type="evidence" value="ECO:0007669"/>
    <property type="project" value="TreeGrafter"/>
</dbReference>
<dbReference type="EMBL" id="NRRY01000003">
    <property type="protein sequence ID" value="MBK1617426.1"/>
    <property type="molecule type" value="Genomic_DNA"/>
</dbReference>
<dbReference type="GO" id="GO:0005737">
    <property type="term" value="C:cytoplasm"/>
    <property type="evidence" value="ECO:0007669"/>
    <property type="project" value="GOC"/>
</dbReference>
<organism evidence="2 3">
    <name type="scientific">Lamprobacter modestohalophilus</name>
    <dbReference type="NCBI Taxonomy" id="1064514"/>
    <lineage>
        <taxon>Bacteria</taxon>
        <taxon>Pseudomonadati</taxon>
        <taxon>Pseudomonadota</taxon>
        <taxon>Gammaproteobacteria</taxon>
        <taxon>Chromatiales</taxon>
        <taxon>Chromatiaceae</taxon>
        <taxon>Lamprobacter</taxon>
    </lineage>
</organism>
<sequence>MHILPLWLLTTLRRKLFEYAGSDRFSKPAYQGIQARLNNYFEKPGFFIEAGAVDGFFESNTYYLERFCNWKGILIEPVPHMYKRLAVNRSKTKRFNCALVPPDYTVPTVPITVNHAISTVIIRDDFKVTNGKPVIDVPARTLTSVLDEVKPPQIDLLSLDVEGFEIAALQGLDFEKYKPDYILVECLNEQAKNAISTYLGEHYTMIEQFSYRDYFFQANTLSGR</sequence>
<protein>
    <recommendedName>
        <fullName evidence="1">Methyltransferase FkbM domain-containing protein</fullName>
    </recommendedName>
</protein>
<evidence type="ECO:0000259" key="1">
    <source>
        <dbReference type="Pfam" id="PF05050"/>
    </source>
</evidence>
<accession>A0A9X0W602</accession>
<dbReference type="InterPro" id="IPR006342">
    <property type="entry name" value="FkbM_mtfrase"/>
</dbReference>
<evidence type="ECO:0000313" key="2">
    <source>
        <dbReference type="EMBL" id="MBK1617426.1"/>
    </source>
</evidence>
<proteinExistence type="predicted"/>
<dbReference type="Gene3D" id="3.40.50.150">
    <property type="entry name" value="Vaccinia Virus protein VP39"/>
    <property type="match status" value="1"/>
</dbReference>
<dbReference type="PANTHER" id="PTHR34009">
    <property type="entry name" value="PROTEIN STAR"/>
    <property type="match status" value="1"/>
</dbReference>
<dbReference type="SUPFAM" id="SSF53335">
    <property type="entry name" value="S-adenosyl-L-methionine-dependent methyltransferases"/>
    <property type="match status" value="1"/>
</dbReference>
<comment type="caution">
    <text evidence="2">The sequence shown here is derived from an EMBL/GenBank/DDBJ whole genome shotgun (WGS) entry which is preliminary data.</text>
</comment>
<dbReference type="Pfam" id="PF05050">
    <property type="entry name" value="Methyltransf_21"/>
    <property type="match status" value="1"/>
</dbReference>
<feature type="domain" description="Methyltransferase FkbM" evidence="1">
    <location>
        <begin position="50"/>
        <end position="211"/>
    </location>
</feature>
<dbReference type="GO" id="GO:0016197">
    <property type="term" value="P:endosomal transport"/>
    <property type="evidence" value="ECO:0007669"/>
    <property type="project" value="TreeGrafter"/>
</dbReference>
<dbReference type="PANTHER" id="PTHR34009:SF2">
    <property type="entry name" value="PROTEIN STAR"/>
    <property type="match status" value="1"/>
</dbReference>
<dbReference type="InterPro" id="IPR053202">
    <property type="entry name" value="EGF_Rcpt_Signaling_Reg"/>
</dbReference>
<keyword evidence="3" id="KW-1185">Reference proteome</keyword>
<name>A0A9X0W602_9GAMM</name>
<gene>
    <name evidence="2" type="ORF">CKO42_02930</name>
</gene>
<dbReference type="RefSeq" id="WP_200238470.1">
    <property type="nucleotide sequence ID" value="NZ_NRRY01000003.1"/>
</dbReference>
<dbReference type="NCBIfam" id="TIGR01444">
    <property type="entry name" value="fkbM_fam"/>
    <property type="match status" value="1"/>
</dbReference>